<reference evidence="2 3" key="1">
    <citation type="submission" date="2018-06" db="EMBL/GenBank/DDBJ databases">
        <title>Comparative genomics of downy mildews reveals potential adaptations to biotrophy.</title>
        <authorList>
            <person name="Fletcher K."/>
            <person name="Klosterman S.J."/>
            <person name="Derevnina L."/>
            <person name="Martin F."/>
            <person name="Koike S."/>
            <person name="Reyes Chin-Wo S."/>
            <person name="Mou B."/>
            <person name="Michelmore R."/>
        </authorList>
    </citation>
    <scope>NUCLEOTIDE SEQUENCE [LARGE SCALE GENOMIC DNA]</scope>
    <source>
        <strain evidence="2 3">R13</strain>
    </source>
</reference>
<name>A0A425CK39_9STRA</name>
<feature type="region of interest" description="Disordered" evidence="1">
    <location>
        <begin position="1"/>
        <end position="29"/>
    </location>
</feature>
<protein>
    <submittedName>
        <fullName evidence="2">Uncharacterized protein</fullName>
    </submittedName>
</protein>
<evidence type="ECO:0000313" key="2">
    <source>
        <dbReference type="EMBL" id="RQM17334.1"/>
    </source>
</evidence>
<dbReference type="VEuPathDB" id="FungiDB:DD237_001113"/>
<comment type="caution">
    <text evidence="2">The sequence shown here is derived from an EMBL/GenBank/DDBJ whole genome shotgun (WGS) entry which is preliminary data.</text>
</comment>
<evidence type="ECO:0000313" key="3">
    <source>
        <dbReference type="Proteomes" id="UP000286097"/>
    </source>
</evidence>
<dbReference type="Proteomes" id="UP000286097">
    <property type="component" value="Unassembled WGS sequence"/>
</dbReference>
<evidence type="ECO:0000256" key="1">
    <source>
        <dbReference type="SAM" id="MobiDB-lite"/>
    </source>
</evidence>
<feature type="region of interest" description="Disordered" evidence="1">
    <location>
        <begin position="47"/>
        <end position="70"/>
    </location>
</feature>
<gene>
    <name evidence="2" type="ORF">DD237_001113</name>
</gene>
<dbReference type="EMBL" id="QKXF01000098">
    <property type="protein sequence ID" value="RQM17334.1"/>
    <property type="molecule type" value="Genomic_DNA"/>
</dbReference>
<proteinExistence type="predicted"/>
<sequence>MRSGDPPPGGGLVPAIKDGDTGNGMMRDDQVGGVKNLVTPRGLYLRAADAHESGKPATGPGAKITRQPTK</sequence>
<dbReference type="AlphaFoldDB" id="A0A425CK39"/>
<organism evidence="2 3">
    <name type="scientific">Peronospora effusa</name>
    <dbReference type="NCBI Taxonomy" id="542832"/>
    <lineage>
        <taxon>Eukaryota</taxon>
        <taxon>Sar</taxon>
        <taxon>Stramenopiles</taxon>
        <taxon>Oomycota</taxon>
        <taxon>Peronosporomycetes</taxon>
        <taxon>Peronosporales</taxon>
        <taxon>Peronosporaceae</taxon>
        <taxon>Peronospora</taxon>
    </lineage>
</organism>
<accession>A0A425CK39</accession>